<evidence type="ECO:0000256" key="4">
    <source>
        <dbReference type="ARBA" id="ARBA00022827"/>
    </source>
</evidence>
<dbReference type="OrthoDB" id="2219495at2759"/>
<dbReference type="PRINTS" id="PR00420">
    <property type="entry name" value="RNGMNOXGNASE"/>
</dbReference>
<proteinExistence type="inferred from homology"/>
<evidence type="ECO:0000313" key="9">
    <source>
        <dbReference type="Proteomes" id="UP000319663"/>
    </source>
</evidence>
<dbReference type="EMBL" id="VIFY01000056">
    <property type="protein sequence ID" value="TQB72790.1"/>
    <property type="molecule type" value="Genomic_DNA"/>
</dbReference>
<feature type="signal peptide" evidence="6">
    <location>
        <begin position="1"/>
        <end position="22"/>
    </location>
</feature>
<dbReference type="Proteomes" id="UP000319663">
    <property type="component" value="Unassembled WGS sequence"/>
</dbReference>
<evidence type="ECO:0000259" key="7">
    <source>
        <dbReference type="Pfam" id="PF01266"/>
    </source>
</evidence>
<dbReference type="PANTHER" id="PTHR10961:SF26">
    <property type="entry name" value="L-SACCHAROPINE OXIDASE"/>
    <property type="match status" value="1"/>
</dbReference>
<protein>
    <recommendedName>
        <fullName evidence="7">FAD dependent oxidoreductase domain-containing protein</fullName>
    </recommendedName>
</protein>
<dbReference type="STRING" id="5098.A0A507QXZ9"/>
<dbReference type="GO" id="GO:0050660">
    <property type="term" value="F:flavin adenine dinucleotide binding"/>
    <property type="evidence" value="ECO:0007669"/>
    <property type="project" value="InterPro"/>
</dbReference>
<dbReference type="InterPro" id="IPR006076">
    <property type="entry name" value="FAD-dep_OxRdtase"/>
</dbReference>
<dbReference type="InterPro" id="IPR045170">
    <property type="entry name" value="MTOX"/>
</dbReference>
<dbReference type="SUPFAM" id="SSF51905">
    <property type="entry name" value="FAD/NAD(P)-binding domain"/>
    <property type="match status" value="1"/>
</dbReference>
<dbReference type="PANTHER" id="PTHR10961">
    <property type="entry name" value="PEROXISOMAL SARCOSINE OXIDASE"/>
    <property type="match status" value="1"/>
</dbReference>
<comment type="similarity">
    <text evidence="2">Belongs to the MSOX/MTOX family.</text>
</comment>
<evidence type="ECO:0000256" key="5">
    <source>
        <dbReference type="ARBA" id="ARBA00023002"/>
    </source>
</evidence>
<dbReference type="AlphaFoldDB" id="A0A507QXZ9"/>
<dbReference type="Gene3D" id="3.30.9.10">
    <property type="entry name" value="D-Amino Acid Oxidase, subunit A, domain 2"/>
    <property type="match status" value="1"/>
</dbReference>
<dbReference type="Pfam" id="PF01266">
    <property type="entry name" value="DAO"/>
    <property type="match status" value="1"/>
</dbReference>
<evidence type="ECO:0000256" key="3">
    <source>
        <dbReference type="ARBA" id="ARBA00022630"/>
    </source>
</evidence>
<name>A0A507QXZ9_MONPU</name>
<accession>A0A507QXZ9</accession>
<evidence type="ECO:0000256" key="2">
    <source>
        <dbReference type="ARBA" id="ARBA00010989"/>
    </source>
</evidence>
<dbReference type="GO" id="GO:0051698">
    <property type="term" value="F:saccharopine oxidase activity"/>
    <property type="evidence" value="ECO:0007669"/>
    <property type="project" value="TreeGrafter"/>
</dbReference>
<keyword evidence="5" id="KW-0560">Oxidoreductase</keyword>
<keyword evidence="6" id="KW-0732">Signal</keyword>
<keyword evidence="3" id="KW-0285">Flavoprotein</keyword>
<evidence type="ECO:0000256" key="6">
    <source>
        <dbReference type="SAM" id="SignalP"/>
    </source>
</evidence>
<feature type="domain" description="FAD dependent oxidoreductase" evidence="7">
    <location>
        <begin position="8"/>
        <end position="387"/>
    </location>
</feature>
<dbReference type="GO" id="GO:0008115">
    <property type="term" value="F:sarcosine oxidase activity"/>
    <property type="evidence" value="ECO:0007669"/>
    <property type="project" value="TreeGrafter"/>
</dbReference>
<evidence type="ECO:0000313" key="8">
    <source>
        <dbReference type="EMBL" id="TQB72790.1"/>
    </source>
</evidence>
<dbReference type="Gene3D" id="3.50.50.60">
    <property type="entry name" value="FAD/NAD(P)-binding domain"/>
    <property type="match status" value="1"/>
</dbReference>
<feature type="chain" id="PRO_5021317588" description="FAD dependent oxidoreductase domain-containing protein" evidence="6">
    <location>
        <begin position="23"/>
        <end position="436"/>
    </location>
</feature>
<comment type="cofactor">
    <cofactor evidence="1">
        <name>FAD</name>
        <dbReference type="ChEBI" id="CHEBI:57692"/>
    </cofactor>
</comment>
<sequence>MSPPKSTRIAIIGAGVFGLSTALRLAEEGYTNISVFERDGQIPPRYSAAFDLNKIVRAEYEDPFYTDLALEAINAWKTPLYRAHYHQTGYLLATSAAAPAKAKETLQRSVKTILDKPEFKDQIVPVKGRDDIRKLVWQYDGPLTGWTGYLNRLAGYAHSSNAIEAVYKASVARGVKFFLGEELGAVQQLIYDSNDSNDDNAPRKCTGLRTKDGRMHEADLTIVAAGAYGANLVPEAGAQIVARSWSVAHIQLTDEEASALRGIPVTYARDLGFFFEPDPKTNLLKLCPMGAGYINTNPKGISVPPSSLAESEFIPAEDEMKLRKLLRETLPALADRPFIEKKLCWIADCTDSEYVIDYVPNTGSSVVFLSGDSGHGFKMLPVFGKWVQTLLESGGDEQPIARWRWKENAKSADWGGAVSWRVGETREFKDLRPSKL</sequence>
<dbReference type="InterPro" id="IPR036188">
    <property type="entry name" value="FAD/NAD-bd_sf"/>
</dbReference>
<organism evidence="8 9">
    <name type="scientific">Monascus purpureus</name>
    <name type="common">Red mold</name>
    <name type="synonym">Monascus anka</name>
    <dbReference type="NCBI Taxonomy" id="5098"/>
    <lineage>
        <taxon>Eukaryota</taxon>
        <taxon>Fungi</taxon>
        <taxon>Dikarya</taxon>
        <taxon>Ascomycota</taxon>
        <taxon>Pezizomycotina</taxon>
        <taxon>Eurotiomycetes</taxon>
        <taxon>Eurotiomycetidae</taxon>
        <taxon>Eurotiales</taxon>
        <taxon>Aspergillaceae</taxon>
        <taxon>Monascus</taxon>
    </lineage>
</organism>
<keyword evidence="9" id="KW-1185">Reference proteome</keyword>
<evidence type="ECO:0000256" key="1">
    <source>
        <dbReference type="ARBA" id="ARBA00001974"/>
    </source>
</evidence>
<gene>
    <name evidence="8" type="ORF">MPDQ_006433</name>
</gene>
<reference evidence="8 9" key="1">
    <citation type="submission" date="2019-06" db="EMBL/GenBank/DDBJ databases">
        <title>Wine fermentation using esterase from Monascus purpureus.</title>
        <authorList>
            <person name="Geng C."/>
            <person name="Zhang Y."/>
        </authorList>
    </citation>
    <scope>NUCLEOTIDE SEQUENCE [LARGE SCALE GENOMIC DNA]</scope>
    <source>
        <strain evidence="8">HQ1</strain>
    </source>
</reference>
<comment type="caution">
    <text evidence="8">The sequence shown here is derived from an EMBL/GenBank/DDBJ whole genome shotgun (WGS) entry which is preliminary data.</text>
</comment>
<keyword evidence="4" id="KW-0274">FAD</keyword>